<dbReference type="EMBL" id="ARXR01000002">
    <property type="protein sequence ID" value="MBF5051823.1"/>
    <property type="molecule type" value="Genomic_DNA"/>
</dbReference>
<protein>
    <recommendedName>
        <fullName evidence="3">Alpha/beta hydrolase</fullName>
    </recommendedName>
</protein>
<evidence type="ECO:0000313" key="2">
    <source>
        <dbReference type="Proteomes" id="UP000644441"/>
    </source>
</evidence>
<dbReference type="Proteomes" id="UP000644441">
    <property type="component" value="Unassembled WGS sequence"/>
</dbReference>
<reference evidence="1 2" key="1">
    <citation type="submission" date="2012-09" db="EMBL/GenBank/DDBJ databases">
        <title>Genome Sequence of alkane-degrading Bacterium Alcanivorax venustensis ISO4.</title>
        <authorList>
            <person name="Lai Q."/>
            <person name="Shao Z."/>
        </authorList>
    </citation>
    <scope>NUCLEOTIDE SEQUENCE [LARGE SCALE GENOMIC DNA]</scope>
    <source>
        <strain evidence="1 2">ISO4</strain>
    </source>
</reference>
<comment type="caution">
    <text evidence="1">The sequence shown here is derived from an EMBL/GenBank/DDBJ whole genome shotgun (WGS) entry which is preliminary data.</text>
</comment>
<proteinExistence type="predicted"/>
<sequence>MSTLSLTDGSEPFQVTVLESAPGAPVLLFAVGAGGNPERHLPLLTSLAESGCSVVAPHFTGLDASMPREDELRLWARRLTLALDSVAPPGSTVVGVGHSLGAAALLALAGGQIWLGAGRHVEIVPDGRLTRLVLLTPPMGFFQVEGALDAVQTPILAWAGSRDSITPAAQVDVLVRALSGRLPLDVRVTEGAGHFFFMDLPPPDEVEPLADRQAFLDLLAEEIGKFFKR</sequence>
<dbReference type="RefSeq" id="WP_194854995.1">
    <property type="nucleotide sequence ID" value="NZ_ARXR01000002.1"/>
</dbReference>
<evidence type="ECO:0000313" key="1">
    <source>
        <dbReference type="EMBL" id="MBF5051823.1"/>
    </source>
</evidence>
<dbReference type="InterPro" id="IPR029058">
    <property type="entry name" value="AB_hydrolase_fold"/>
</dbReference>
<gene>
    <name evidence="1" type="ORF">ISO4_00425</name>
</gene>
<accession>A0ABS0ACH9</accession>
<dbReference type="Gene3D" id="3.40.50.1820">
    <property type="entry name" value="alpha/beta hydrolase"/>
    <property type="match status" value="1"/>
</dbReference>
<name>A0ABS0ACH9_9GAMM</name>
<evidence type="ECO:0008006" key="3">
    <source>
        <dbReference type="Google" id="ProtNLM"/>
    </source>
</evidence>
<dbReference type="SUPFAM" id="SSF53474">
    <property type="entry name" value="alpha/beta-Hydrolases"/>
    <property type="match status" value="1"/>
</dbReference>
<keyword evidence="2" id="KW-1185">Reference proteome</keyword>
<organism evidence="1 2">
    <name type="scientific">Alloalcanivorax venustensis ISO4</name>
    <dbReference type="NCBI Taxonomy" id="1177184"/>
    <lineage>
        <taxon>Bacteria</taxon>
        <taxon>Pseudomonadati</taxon>
        <taxon>Pseudomonadota</taxon>
        <taxon>Gammaproteobacteria</taxon>
        <taxon>Oceanospirillales</taxon>
        <taxon>Alcanivoracaceae</taxon>
        <taxon>Alloalcanivorax</taxon>
    </lineage>
</organism>